<dbReference type="PANTHER" id="PTHR41523:SF8">
    <property type="entry name" value="ETHYLENE RESPONSE SENSOR PROTEIN"/>
    <property type="match status" value="1"/>
</dbReference>
<dbReference type="Pfam" id="PF08447">
    <property type="entry name" value="PAS_3"/>
    <property type="match status" value="1"/>
</dbReference>
<dbReference type="InterPro" id="IPR000700">
    <property type="entry name" value="PAS-assoc_C"/>
</dbReference>
<feature type="domain" description="PAC" evidence="14">
    <location>
        <begin position="122"/>
        <end position="177"/>
    </location>
</feature>
<evidence type="ECO:0000313" key="16">
    <source>
        <dbReference type="Proteomes" id="UP000215405"/>
    </source>
</evidence>
<name>A0A231V385_9HYPH</name>
<evidence type="ECO:0000256" key="9">
    <source>
        <dbReference type="ARBA" id="ARBA00022741"/>
    </source>
</evidence>
<evidence type="ECO:0000256" key="2">
    <source>
        <dbReference type="ARBA" id="ARBA00012438"/>
    </source>
</evidence>
<sequence length="551" mass="60166">MSSSDTADDSHAGRAGSFFSASAERDNGDGPAKGYPVHGPNASVEEQLSLVLEASRVIGWWDWDVPNDRLYAGRQFANLYGVDPLDAERGEHLASFMEGVDPRDRDRIAKAVQKAVDCCGPFLEEYRIVRQDHDHRRPIWVMASGHCYGDEDGSAVRFPGVIMEITKRKTSDMRKQALIELGDRLRDLPDMQCIVRAAATILADLLSPGRAGFGIVDNAAKTVFIPTDWHRADMESVAGTYDFSSYGPVIEELTADRLVFIENVEKDARTAGSKDALADLGIVALLNVPIVEHGKLVLVAFAHNDGPVDWDTHDLNFVHAVADRVQVALARLRAENRQEMLNRELSHRLKNSLAMAQSIVSQSLRSASDLKTVKEDVGRRLSVLGRAHEILLSGSSEEADIAMVARNALLPYQEDQKRIHTEGPRIALSGPAALSLSLILHELATNALKHGSLSNPDGHVELCWRKEASPKPRMILRWTEKGGPAAAEPTRLGFGSRLIRYGITGATDQSISMDYAQEGLVCELSVAMAEITVDMPADPTTEVPAATPSST</sequence>
<dbReference type="Pfam" id="PF07536">
    <property type="entry name" value="HWE_HK"/>
    <property type="match status" value="1"/>
</dbReference>
<evidence type="ECO:0000313" key="15">
    <source>
        <dbReference type="EMBL" id="OXT02026.1"/>
    </source>
</evidence>
<evidence type="ECO:0000256" key="3">
    <source>
        <dbReference type="ARBA" id="ARBA00021740"/>
    </source>
</evidence>
<keyword evidence="4" id="KW-0597">Phosphoprotein</keyword>
<dbReference type="Proteomes" id="UP000215405">
    <property type="component" value="Unassembled WGS sequence"/>
</dbReference>
<comment type="catalytic activity">
    <reaction evidence="1">
        <text>ATP + protein L-histidine = ADP + protein N-phospho-L-histidine.</text>
        <dbReference type="EC" id="2.7.13.3"/>
    </reaction>
</comment>
<dbReference type="InterPro" id="IPR035965">
    <property type="entry name" value="PAS-like_dom_sf"/>
</dbReference>
<proteinExistence type="predicted"/>
<dbReference type="SUPFAM" id="SSF55785">
    <property type="entry name" value="PYP-like sensor domain (PAS domain)"/>
    <property type="match status" value="1"/>
</dbReference>
<dbReference type="EMBL" id="NBYO01000001">
    <property type="protein sequence ID" value="OXT02026.1"/>
    <property type="molecule type" value="Genomic_DNA"/>
</dbReference>
<dbReference type="SMART" id="SM00911">
    <property type="entry name" value="HWE_HK"/>
    <property type="match status" value="1"/>
</dbReference>
<dbReference type="EC" id="2.7.13.3" evidence="2"/>
<dbReference type="Pfam" id="PF01590">
    <property type="entry name" value="GAF"/>
    <property type="match status" value="1"/>
</dbReference>
<dbReference type="CDD" id="cd00130">
    <property type="entry name" value="PAS"/>
    <property type="match status" value="1"/>
</dbReference>
<dbReference type="InterPro" id="IPR013655">
    <property type="entry name" value="PAS_fold_3"/>
</dbReference>
<keyword evidence="12" id="KW-0843">Virulence</keyword>
<dbReference type="Gene3D" id="3.30.565.10">
    <property type="entry name" value="Histidine kinase-like ATPase, C-terminal domain"/>
    <property type="match status" value="1"/>
</dbReference>
<keyword evidence="6" id="KW-0288">FMN</keyword>
<comment type="caution">
    <text evidence="15">The sequence shown here is derived from an EMBL/GenBank/DDBJ whole genome shotgun (WGS) entry which is preliminary data.</text>
</comment>
<evidence type="ECO:0000256" key="4">
    <source>
        <dbReference type="ARBA" id="ARBA00022553"/>
    </source>
</evidence>
<dbReference type="SMART" id="SM00065">
    <property type="entry name" value="GAF"/>
    <property type="match status" value="1"/>
</dbReference>
<feature type="region of interest" description="Disordered" evidence="13">
    <location>
        <begin position="1"/>
        <end position="40"/>
    </location>
</feature>
<evidence type="ECO:0000256" key="11">
    <source>
        <dbReference type="ARBA" id="ARBA00022840"/>
    </source>
</evidence>
<dbReference type="PROSITE" id="PS50113">
    <property type="entry name" value="PAC"/>
    <property type="match status" value="1"/>
</dbReference>
<feature type="compositionally biased region" description="Low complexity" evidence="13">
    <location>
        <begin position="13"/>
        <end position="22"/>
    </location>
</feature>
<dbReference type="InterPro" id="IPR029016">
    <property type="entry name" value="GAF-like_dom_sf"/>
</dbReference>
<dbReference type="RefSeq" id="WP_094075989.1">
    <property type="nucleotide sequence ID" value="NZ_NBYO01000001.1"/>
</dbReference>
<dbReference type="InterPro" id="IPR000014">
    <property type="entry name" value="PAS"/>
</dbReference>
<evidence type="ECO:0000256" key="7">
    <source>
        <dbReference type="ARBA" id="ARBA00022679"/>
    </source>
</evidence>
<evidence type="ECO:0000256" key="13">
    <source>
        <dbReference type="SAM" id="MobiDB-lite"/>
    </source>
</evidence>
<dbReference type="GO" id="GO:0005524">
    <property type="term" value="F:ATP binding"/>
    <property type="evidence" value="ECO:0007669"/>
    <property type="project" value="UniProtKB-KW"/>
</dbReference>
<keyword evidence="5" id="KW-0285">Flavoprotein</keyword>
<keyword evidence="16" id="KW-1185">Reference proteome</keyword>
<protein>
    <recommendedName>
        <fullName evidence="3">Blue-light-activated histidine kinase</fullName>
        <ecNumber evidence="2">2.7.13.3</ecNumber>
    </recommendedName>
</protein>
<dbReference type="Gene3D" id="3.30.450.40">
    <property type="match status" value="1"/>
</dbReference>
<evidence type="ECO:0000256" key="8">
    <source>
        <dbReference type="ARBA" id="ARBA00022737"/>
    </source>
</evidence>
<organism evidence="15 16">
    <name type="scientific">Notoacmeibacter marinus</name>
    <dbReference type="NCBI Taxonomy" id="1876515"/>
    <lineage>
        <taxon>Bacteria</taxon>
        <taxon>Pseudomonadati</taxon>
        <taxon>Pseudomonadota</taxon>
        <taxon>Alphaproteobacteria</taxon>
        <taxon>Hyphomicrobiales</taxon>
        <taxon>Notoacmeibacteraceae</taxon>
        <taxon>Notoacmeibacter</taxon>
    </lineage>
</organism>
<keyword evidence="10" id="KW-0418">Kinase</keyword>
<evidence type="ECO:0000256" key="6">
    <source>
        <dbReference type="ARBA" id="ARBA00022643"/>
    </source>
</evidence>
<dbReference type="SUPFAM" id="SSF55781">
    <property type="entry name" value="GAF domain-like"/>
    <property type="match status" value="1"/>
</dbReference>
<dbReference type="AlphaFoldDB" id="A0A231V385"/>
<keyword evidence="7" id="KW-0808">Transferase</keyword>
<evidence type="ECO:0000256" key="1">
    <source>
        <dbReference type="ARBA" id="ARBA00000085"/>
    </source>
</evidence>
<gene>
    <name evidence="15" type="ORF">B7H23_03590</name>
</gene>
<keyword evidence="9" id="KW-0547">Nucleotide-binding</keyword>
<dbReference type="Gene3D" id="2.10.70.100">
    <property type="match status" value="1"/>
</dbReference>
<evidence type="ECO:0000256" key="10">
    <source>
        <dbReference type="ARBA" id="ARBA00022777"/>
    </source>
</evidence>
<dbReference type="InterPro" id="IPR011102">
    <property type="entry name" value="Sig_transdc_His_kinase_HWE"/>
</dbReference>
<evidence type="ECO:0000259" key="14">
    <source>
        <dbReference type="PROSITE" id="PS50113"/>
    </source>
</evidence>
<dbReference type="GO" id="GO:0004673">
    <property type="term" value="F:protein histidine kinase activity"/>
    <property type="evidence" value="ECO:0007669"/>
    <property type="project" value="UniProtKB-EC"/>
</dbReference>
<dbReference type="PANTHER" id="PTHR41523">
    <property type="entry name" value="TWO-COMPONENT SYSTEM SENSOR PROTEIN"/>
    <property type="match status" value="1"/>
</dbReference>
<keyword evidence="11" id="KW-0067">ATP-binding</keyword>
<evidence type="ECO:0000256" key="12">
    <source>
        <dbReference type="ARBA" id="ARBA00023026"/>
    </source>
</evidence>
<dbReference type="InterPro" id="IPR036890">
    <property type="entry name" value="HATPase_C_sf"/>
</dbReference>
<dbReference type="Gene3D" id="3.30.450.20">
    <property type="entry name" value="PAS domain"/>
    <property type="match status" value="1"/>
</dbReference>
<accession>A0A231V385</accession>
<keyword evidence="8" id="KW-0677">Repeat</keyword>
<dbReference type="InterPro" id="IPR003018">
    <property type="entry name" value="GAF"/>
</dbReference>
<evidence type="ECO:0000256" key="5">
    <source>
        <dbReference type="ARBA" id="ARBA00022630"/>
    </source>
</evidence>
<reference evidence="16" key="1">
    <citation type="journal article" date="2017" name="Int. J. Syst. Evol. Microbiol.">
        <title>Notoacmeibacter marinus gen. nov., sp. nov., isolated from the gut of a limpet and proposal of Notoacmeibacteraceae fam. nov. in the order Rhizobiales of the class Alphaproteobacteria.</title>
        <authorList>
            <person name="Huang Z."/>
            <person name="Guo F."/>
            <person name="Lai Q."/>
        </authorList>
    </citation>
    <scope>NUCLEOTIDE SEQUENCE [LARGE SCALE GENOMIC DNA]</scope>
    <source>
        <strain evidence="16">XMTR2A4</strain>
    </source>
</reference>